<keyword evidence="6" id="KW-1185">Reference proteome</keyword>
<dbReference type="AlphaFoldDB" id="A0A1W6LE66"/>
<feature type="region of interest" description="Disordered" evidence="3">
    <location>
        <begin position="287"/>
        <end position="308"/>
    </location>
</feature>
<keyword evidence="1 2" id="KW-0597">Phosphoprotein</keyword>
<dbReference type="PANTHER" id="PTHR45339:SF6">
    <property type="entry name" value="SENSORY HISTIDINE PROTEIN KINASE"/>
    <property type="match status" value="1"/>
</dbReference>
<dbReference type="RefSeq" id="WP_099959967.1">
    <property type="nucleotide sequence ID" value="NZ_BSPR01000020.1"/>
</dbReference>
<accession>A0A1W6LE66</accession>
<dbReference type="EMBL" id="CP015118">
    <property type="protein sequence ID" value="ARN22517.1"/>
    <property type="molecule type" value="Genomic_DNA"/>
</dbReference>
<evidence type="ECO:0000313" key="6">
    <source>
        <dbReference type="Proteomes" id="UP000193427"/>
    </source>
</evidence>
<feature type="modified residue" description="4-aspartylphosphate" evidence="2">
    <location>
        <position position="359"/>
    </location>
</feature>
<evidence type="ECO:0000313" key="5">
    <source>
        <dbReference type="EMBL" id="ARN22517.1"/>
    </source>
</evidence>
<dbReference type="STRING" id="946333.A4W93_22840"/>
<dbReference type="InterPro" id="IPR011006">
    <property type="entry name" value="CheY-like_superfamily"/>
</dbReference>
<dbReference type="KEGG" id="rgu:A4W93_22840"/>
<evidence type="ECO:0000256" key="1">
    <source>
        <dbReference type="ARBA" id="ARBA00022553"/>
    </source>
</evidence>
<proteinExistence type="predicted"/>
<evidence type="ECO:0000256" key="2">
    <source>
        <dbReference type="PROSITE-ProRule" id="PRU00169"/>
    </source>
</evidence>
<dbReference type="InterPro" id="IPR001789">
    <property type="entry name" value="Sig_transdc_resp-reg_receiver"/>
</dbReference>
<sequence>MSVQSFDFGELFTLSARPVIAGAVQRGLEFYFDYGSPPNRVAGDAQAFRRGIYRILSAASQVLEAGVLILSGEIGPGPEPGTVSLRVDAAASGLRSDDAGIDAVLAGLELEKDAADPSLPHVVTARGTCPVLGGDVLYRCVPSAGVLFSLLMTCEGEVREELRPPDAHGCSALILHGGDQSAHGLSRRLQRFGWHVHQFESVEAFADAVASDTCPHRLAVAIASEGVDVDTLVRLNALTASVTPGSVDLIHAVRAGSPVLGATPPSGWDFRVVPFLPSEIWDFTRRADPDASGVHQESRPTPLASTSRPRVLVVDDDEVNRIIASGLLQMIGYDTLSACSGDEAIAMCRRVSPDAVLMDINMPGLDGYQATAVLKRLQKAGGIPPFPIIAATAAGTQARSMEQGLDGHLSKPLLADDLRLQLHRALKGLATGL</sequence>
<gene>
    <name evidence="5" type="ORF">A4W93_22840</name>
</gene>
<dbReference type="PROSITE" id="PS50110">
    <property type="entry name" value="RESPONSE_REGULATORY"/>
    <property type="match status" value="1"/>
</dbReference>
<protein>
    <recommendedName>
        <fullName evidence="4">Response regulatory domain-containing protein</fullName>
    </recommendedName>
</protein>
<dbReference type="Gene3D" id="3.40.50.2300">
    <property type="match status" value="1"/>
</dbReference>
<reference evidence="5 6" key="1">
    <citation type="submission" date="2016-04" db="EMBL/GenBank/DDBJ databases">
        <title>Complete genome sequence of natural rubber-degrading, novel Gram-negative bacterium, Rhizobacter gummiphilus strain NS21.</title>
        <authorList>
            <person name="Tabata M."/>
            <person name="Kasai D."/>
            <person name="Fukuda M."/>
        </authorList>
    </citation>
    <scope>NUCLEOTIDE SEQUENCE [LARGE SCALE GENOMIC DNA]</scope>
    <source>
        <strain evidence="5 6">NS21</strain>
    </source>
</reference>
<dbReference type="PANTHER" id="PTHR45339">
    <property type="entry name" value="HYBRID SIGNAL TRANSDUCTION HISTIDINE KINASE J"/>
    <property type="match status" value="1"/>
</dbReference>
<dbReference type="SUPFAM" id="SSF52172">
    <property type="entry name" value="CheY-like"/>
    <property type="match status" value="1"/>
</dbReference>
<dbReference type="CDD" id="cd17546">
    <property type="entry name" value="REC_hyHK_CKI1_RcsC-like"/>
    <property type="match status" value="1"/>
</dbReference>
<evidence type="ECO:0000259" key="4">
    <source>
        <dbReference type="PROSITE" id="PS50110"/>
    </source>
</evidence>
<dbReference type="Proteomes" id="UP000193427">
    <property type="component" value="Chromosome"/>
</dbReference>
<feature type="domain" description="Response regulatory" evidence="4">
    <location>
        <begin position="310"/>
        <end position="426"/>
    </location>
</feature>
<evidence type="ECO:0000256" key="3">
    <source>
        <dbReference type="SAM" id="MobiDB-lite"/>
    </source>
</evidence>
<dbReference type="Pfam" id="PF00072">
    <property type="entry name" value="Response_reg"/>
    <property type="match status" value="1"/>
</dbReference>
<name>A0A1W6LE66_9BURK</name>
<organism evidence="5 6">
    <name type="scientific">Piscinibacter gummiphilus</name>
    <dbReference type="NCBI Taxonomy" id="946333"/>
    <lineage>
        <taxon>Bacteria</taxon>
        <taxon>Pseudomonadati</taxon>
        <taxon>Pseudomonadota</taxon>
        <taxon>Betaproteobacteria</taxon>
        <taxon>Burkholderiales</taxon>
        <taxon>Sphaerotilaceae</taxon>
        <taxon>Piscinibacter</taxon>
    </lineage>
</organism>
<dbReference type="GO" id="GO:0000160">
    <property type="term" value="P:phosphorelay signal transduction system"/>
    <property type="evidence" value="ECO:0007669"/>
    <property type="project" value="InterPro"/>
</dbReference>
<dbReference type="OrthoDB" id="8876203at2"/>
<dbReference type="SMART" id="SM00448">
    <property type="entry name" value="REC"/>
    <property type="match status" value="1"/>
</dbReference>